<dbReference type="Pfam" id="PF13967">
    <property type="entry name" value="RSN1_TM"/>
    <property type="match status" value="1"/>
</dbReference>
<dbReference type="PANTHER" id="PTHR13018">
    <property type="entry name" value="PROBABLE MEMBRANE PROTEIN DUF221-RELATED"/>
    <property type="match status" value="1"/>
</dbReference>
<proteinExistence type="predicted"/>
<dbReference type="InterPro" id="IPR045122">
    <property type="entry name" value="Csc1-like"/>
</dbReference>
<keyword evidence="1" id="KW-0812">Transmembrane</keyword>
<comment type="caution">
    <text evidence="4">The sequence shown here is derived from an EMBL/GenBank/DDBJ whole genome shotgun (WGS) entry which is preliminary data.</text>
</comment>
<feature type="transmembrane region" description="Helical" evidence="1">
    <location>
        <begin position="108"/>
        <end position="125"/>
    </location>
</feature>
<dbReference type="InterPro" id="IPR027815">
    <property type="entry name" value="CSC1/OSCA1-like_cyt"/>
</dbReference>
<evidence type="ECO:0000313" key="4">
    <source>
        <dbReference type="EMBL" id="RVW38899.1"/>
    </source>
</evidence>
<feature type="transmembrane region" description="Helical" evidence="1">
    <location>
        <begin position="155"/>
        <end position="173"/>
    </location>
</feature>
<dbReference type="PANTHER" id="PTHR13018:SF5">
    <property type="entry name" value="RE44586P"/>
    <property type="match status" value="1"/>
</dbReference>
<sequence length="398" mass="45761">MATLYDIAVAAAINILTAFAFFIAFAILRIQPCNDRVYFPKWYLKGLRNSPLSSGVFVKRFVNLDFRSYLRFLNWMLAALQMPEPELIDHAGLDSAVYLRIYWTGLKIFVPIALLAFSIMVPVNWSNGTLEHSGLTYSNIDKLSISNVPTGSPRFWTHLVMAYVFSFWTCYVLKKEYEIVATMRLHFLASERRRPDQFTLNLLGELEKSLVIVRNVPSDPDESVLELVEHFFLVNHPNHFLGFQVGPAIISHMYHPKDENFCTSTSYLRIFMQAVYDANKLFNIKQTGYLGLLGNRVDAIDFYTSNIERLAKEISVEREVIANDTKYVMPAAFVSFKTRWAAAVCAQTQQTRNPTIWLTEWAPEPRDVYWENLAIPYVALAVRKLISGVAFFFLTFFS</sequence>
<organism evidence="4 5">
    <name type="scientific">Vitis vinifera</name>
    <name type="common">Grape</name>
    <dbReference type="NCBI Taxonomy" id="29760"/>
    <lineage>
        <taxon>Eukaryota</taxon>
        <taxon>Viridiplantae</taxon>
        <taxon>Streptophyta</taxon>
        <taxon>Embryophyta</taxon>
        <taxon>Tracheophyta</taxon>
        <taxon>Spermatophyta</taxon>
        <taxon>Magnoliopsida</taxon>
        <taxon>eudicotyledons</taxon>
        <taxon>Gunneridae</taxon>
        <taxon>Pentapetalae</taxon>
        <taxon>rosids</taxon>
        <taxon>Vitales</taxon>
        <taxon>Vitaceae</taxon>
        <taxon>Viteae</taxon>
        <taxon>Vitis</taxon>
    </lineage>
</organism>
<keyword evidence="1" id="KW-0472">Membrane</keyword>
<evidence type="ECO:0000259" key="3">
    <source>
        <dbReference type="Pfam" id="PF14703"/>
    </source>
</evidence>
<evidence type="ECO:0000313" key="5">
    <source>
        <dbReference type="Proteomes" id="UP000288805"/>
    </source>
</evidence>
<dbReference type="EMBL" id="QGNW01001499">
    <property type="protein sequence ID" value="RVW38899.1"/>
    <property type="molecule type" value="Genomic_DNA"/>
</dbReference>
<keyword evidence="1" id="KW-1133">Transmembrane helix</keyword>
<feature type="transmembrane region" description="Helical" evidence="1">
    <location>
        <begin position="374"/>
        <end position="397"/>
    </location>
</feature>
<evidence type="ECO:0000259" key="2">
    <source>
        <dbReference type="Pfam" id="PF13967"/>
    </source>
</evidence>
<dbReference type="GO" id="GO:0005227">
    <property type="term" value="F:calcium-activated cation channel activity"/>
    <property type="evidence" value="ECO:0007669"/>
    <property type="project" value="InterPro"/>
</dbReference>
<feature type="domain" description="CSC1/OSCA1-like N-terminal transmembrane" evidence="2">
    <location>
        <begin position="7"/>
        <end position="176"/>
    </location>
</feature>
<dbReference type="Proteomes" id="UP000288805">
    <property type="component" value="Unassembled WGS sequence"/>
</dbReference>
<dbReference type="InterPro" id="IPR032880">
    <property type="entry name" value="CSC1/OSCA1-like_N"/>
</dbReference>
<name>A0A438DTS5_VITVI</name>
<dbReference type="AlphaFoldDB" id="A0A438DTS5"/>
<gene>
    <name evidence="4" type="primary">CSC1_3</name>
    <name evidence="4" type="ORF">CK203_073651</name>
</gene>
<feature type="domain" description="CSC1/OSCA1-like cytosolic" evidence="3">
    <location>
        <begin position="211"/>
        <end position="372"/>
    </location>
</feature>
<reference evidence="4 5" key="1">
    <citation type="journal article" date="2018" name="PLoS Genet.">
        <title>Population sequencing reveals clonal diversity and ancestral inbreeding in the grapevine cultivar Chardonnay.</title>
        <authorList>
            <person name="Roach M.J."/>
            <person name="Johnson D.L."/>
            <person name="Bohlmann J."/>
            <person name="van Vuuren H.J."/>
            <person name="Jones S.J."/>
            <person name="Pretorius I.S."/>
            <person name="Schmidt S.A."/>
            <person name="Borneman A.R."/>
        </authorList>
    </citation>
    <scope>NUCLEOTIDE SEQUENCE [LARGE SCALE GENOMIC DNA]</scope>
    <source>
        <strain evidence="5">cv. Chardonnay</strain>
        <tissue evidence="4">Leaf</tissue>
    </source>
</reference>
<feature type="transmembrane region" description="Helical" evidence="1">
    <location>
        <begin position="6"/>
        <end position="28"/>
    </location>
</feature>
<dbReference type="Pfam" id="PF14703">
    <property type="entry name" value="PHM7_cyt"/>
    <property type="match status" value="1"/>
</dbReference>
<accession>A0A438DTS5</accession>
<protein>
    <submittedName>
        <fullName evidence="4">Calcium permeable stress-gated cation channel 1</fullName>
    </submittedName>
</protein>
<evidence type="ECO:0000256" key="1">
    <source>
        <dbReference type="SAM" id="Phobius"/>
    </source>
</evidence>